<sequence length="237" mass="24546">MDFESFPGIKGMALNFMMDNGMMDNTPKMDLARLTPGQGDQGAPAAPRPIVEQLASSPSDGGASKQEGWGASAPEAGGPPPEAGAAAPAPAPSGATPHVHTFGTGARSTVDPYGRNGPRVDPTPLNELNAFKTGGNIGDAAPKPYPWQKEHGPRGAAVPALHPGLGESEERFESAGRGAGTVSRFLRSQEGGPFQNEDHGVQPGPGQSALQRRVLRASSFSAGHRTRGRFRSARHAS</sequence>
<evidence type="ECO:0000313" key="3">
    <source>
        <dbReference type="Proteomes" id="UP000494245"/>
    </source>
</evidence>
<reference evidence="2 3" key="1">
    <citation type="submission" date="2020-04" db="EMBL/GenBank/DDBJ databases">
        <authorList>
            <consortium name="Desulfovibrio sp. FSS-1 genome sequencing consortium"/>
            <person name="Shimoshige H."/>
            <person name="Kobayashi H."/>
            <person name="Maekawa T."/>
        </authorList>
    </citation>
    <scope>NUCLEOTIDE SEQUENCE [LARGE SCALE GENOMIC DNA]</scope>
    <source>
        <strain evidence="2 3">SIID29052-01</strain>
    </source>
</reference>
<reference evidence="2 3" key="2">
    <citation type="submission" date="2020-05" db="EMBL/GenBank/DDBJ databases">
        <title>Draft genome sequence of Desulfovibrio sp. strainFSS-1.</title>
        <authorList>
            <person name="Shimoshige H."/>
            <person name="Kobayashi H."/>
            <person name="Maekawa T."/>
        </authorList>
    </citation>
    <scope>NUCLEOTIDE SEQUENCE [LARGE SCALE GENOMIC DNA]</scope>
    <source>
        <strain evidence="2 3">SIID29052-01</strain>
    </source>
</reference>
<accession>A0A6V8LTS9</accession>
<feature type="compositionally biased region" description="Low complexity" evidence="1">
    <location>
        <begin position="83"/>
        <end position="95"/>
    </location>
</feature>
<evidence type="ECO:0000313" key="2">
    <source>
        <dbReference type="EMBL" id="GFK95872.1"/>
    </source>
</evidence>
<comment type="caution">
    <text evidence="2">The sequence shown here is derived from an EMBL/GenBank/DDBJ whole genome shotgun (WGS) entry which is preliminary data.</text>
</comment>
<dbReference type="Proteomes" id="UP000494245">
    <property type="component" value="Unassembled WGS sequence"/>
</dbReference>
<keyword evidence="3" id="KW-1185">Reference proteome</keyword>
<protein>
    <submittedName>
        <fullName evidence="2">Uncharacterized protein</fullName>
    </submittedName>
</protein>
<feature type="region of interest" description="Disordered" evidence="1">
    <location>
        <begin position="27"/>
        <end position="162"/>
    </location>
</feature>
<proteinExistence type="predicted"/>
<dbReference type="EMBL" id="BLTE01000025">
    <property type="protein sequence ID" value="GFK95872.1"/>
    <property type="molecule type" value="Genomic_DNA"/>
</dbReference>
<feature type="compositionally biased region" description="Basic residues" evidence="1">
    <location>
        <begin position="224"/>
        <end position="237"/>
    </location>
</feature>
<dbReference type="AlphaFoldDB" id="A0A6V8LTS9"/>
<gene>
    <name evidence="2" type="ORF">NNJEOMEG_03745</name>
</gene>
<name>A0A6V8LTS9_9BACT</name>
<organism evidence="2 3">
    <name type="scientific">Fundidesulfovibrio magnetotacticus</name>
    <dbReference type="NCBI Taxonomy" id="2730080"/>
    <lineage>
        <taxon>Bacteria</taxon>
        <taxon>Pseudomonadati</taxon>
        <taxon>Thermodesulfobacteriota</taxon>
        <taxon>Desulfovibrionia</taxon>
        <taxon>Desulfovibrionales</taxon>
        <taxon>Desulfovibrionaceae</taxon>
        <taxon>Fundidesulfovibrio</taxon>
    </lineage>
</organism>
<evidence type="ECO:0000256" key="1">
    <source>
        <dbReference type="SAM" id="MobiDB-lite"/>
    </source>
</evidence>
<feature type="region of interest" description="Disordered" evidence="1">
    <location>
        <begin position="186"/>
        <end position="237"/>
    </location>
</feature>